<organism evidence="5 6">
    <name type="scientific">Ramazzottius varieornatus</name>
    <name type="common">Water bear</name>
    <name type="synonym">Tardigrade</name>
    <dbReference type="NCBI Taxonomy" id="947166"/>
    <lineage>
        <taxon>Eukaryota</taxon>
        <taxon>Metazoa</taxon>
        <taxon>Ecdysozoa</taxon>
        <taxon>Tardigrada</taxon>
        <taxon>Eutardigrada</taxon>
        <taxon>Parachela</taxon>
        <taxon>Hypsibioidea</taxon>
        <taxon>Ramazzottiidae</taxon>
        <taxon>Ramazzottius</taxon>
    </lineage>
</organism>
<dbReference type="AlphaFoldDB" id="A0A1D1WBR7"/>
<keyword evidence="2" id="KW-0436">Ligase</keyword>
<keyword evidence="3" id="KW-0547">Nucleotide-binding</keyword>
<evidence type="ECO:0000256" key="1">
    <source>
        <dbReference type="ARBA" id="ARBA00006432"/>
    </source>
</evidence>
<comment type="caution">
    <text evidence="5">The sequence shown here is derived from an EMBL/GenBank/DDBJ whole genome shotgun (WGS) entry which is preliminary data.</text>
</comment>
<name>A0A1D1WBR7_RAMVA</name>
<comment type="similarity">
    <text evidence="1">Belongs to the ATP-dependent AMP-binding enzyme family.</text>
</comment>
<dbReference type="GO" id="GO:0044539">
    <property type="term" value="P:long-chain fatty acid import into cell"/>
    <property type="evidence" value="ECO:0007669"/>
    <property type="project" value="TreeGrafter"/>
</dbReference>
<dbReference type="GO" id="GO:0005886">
    <property type="term" value="C:plasma membrane"/>
    <property type="evidence" value="ECO:0007669"/>
    <property type="project" value="TreeGrafter"/>
</dbReference>
<dbReference type="GO" id="GO:0005789">
    <property type="term" value="C:endoplasmic reticulum membrane"/>
    <property type="evidence" value="ECO:0007669"/>
    <property type="project" value="TreeGrafter"/>
</dbReference>
<evidence type="ECO:0000313" key="5">
    <source>
        <dbReference type="EMBL" id="GAV09764.1"/>
    </source>
</evidence>
<evidence type="ECO:0000256" key="4">
    <source>
        <dbReference type="ARBA" id="ARBA00022840"/>
    </source>
</evidence>
<dbReference type="GO" id="GO:0005524">
    <property type="term" value="F:ATP binding"/>
    <property type="evidence" value="ECO:0007669"/>
    <property type="project" value="UniProtKB-KW"/>
</dbReference>
<dbReference type="GO" id="GO:0004467">
    <property type="term" value="F:long-chain fatty acid-CoA ligase activity"/>
    <property type="evidence" value="ECO:0007669"/>
    <property type="project" value="TreeGrafter"/>
</dbReference>
<evidence type="ECO:0000256" key="3">
    <source>
        <dbReference type="ARBA" id="ARBA00022741"/>
    </source>
</evidence>
<keyword evidence="4" id="KW-0067">ATP-binding</keyword>
<proteinExistence type="inferred from homology"/>
<dbReference type="PANTHER" id="PTHR43107:SF15">
    <property type="entry name" value="FATTY ACID TRANSPORT PROTEIN 3, ISOFORM A"/>
    <property type="match status" value="1"/>
</dbReference>
<dbReference type="EMBL" id="BDGG01000026">
    <property type="protein sequence ID" value="GAV09764.1"/>
    <property type="molecule type" value="Genomic_DNA"/>
</dbReference>
<keyword evidence="6" id="KW-1185">Reference proteome</keyword>
<dbReference type="Proteomes" id="UP000186922">
    <property type="component" value="Unassembled WGS sequence"/>
</dbReference>
<dbReference type="PANTHER" id="PTHR43107">
    <property type="entry name" value="LONG-CHAIN FATTY ACID TRANSPORT PROTEIN"/>
    <property type="match status" value="1"/>
</dbReference>
<evidence type="ECO:0000256" key="2">
    <source>
        <dbReference type="ARBA" id="ARBA00022598"/>
    </source>
</evidence>
<sequence>MARVACSDSSVDIRKLSDEIKQGLAAFARPLFLRFLGAFKIMKVWLREAGYDLDRVGEDHLYYWDAPTSTYQPLPIYVFNKIQTGAIRF</sequence>
<protein>
    <submittedName>
        <fullName evidence="5">Uncharacterized protein</fullName>
    </submittedName>
</protein>
<evidence type="ECO:0000313" key="6">
    <source>
        <dbReference type="Proteomes" id="UP000186922"/>
    </source>
</evidence>
<reference evidence="5 6" key="1">
    <citation type="journal article" date="2016" name="Nat. Commun.">
        <title>Extremotolerant tardigrade genome and improved radiotolerance of human cultured cells by tardigrade-unique protein.</title>
        <authorList>
            <person name="Hashimoto T."/>
            <person name="Horikawa D.D."/>
            <person name="Saito Y."/>
            <person name="Kuwahara H."/>
            <person name="Kozuka-Hata H."/>
            <person name="Shin-I T."/>
            <person name="Minakuchi Y."/>
            <person name="Ohishi K."/>
            <person name="Motoyama A."/>
            <person name="Aizu T."/>
            <person name="Enomoto A."/>
            <person name="Kondo K."/>
            <person name="Tanaka S."/>
            <person name="Hara Y."/>
            <person name="Koshikawa S."/>
            <person name="Sagara H."/>
            <person name="Miura T."/>
            <person name="Yokobori S."/>
            <person name="Miyagawa K."/>
            <person name="Suzuki Y."/>
            <person name="Kubo T."/>
            <person name="Oyama M."/>
            <person name="Kohara Y."/>
            <person name="Fujiyama A."/>
            <person name="Arakawa K."/>
            <person name="Katayama T."/>
            <person name="Toyoda A."/>
            <person name="Kunieda T."/>
        </authorList>
    </citation>
    <scope>NUCLEOTIDE SEQUENCE [LARGE SCALE GENOMIC DNA]</scope>
    <source>
        <strain evidence="5 6">YOKOZUNA-1</strain>
    </source>
</reference>
<dbReference type="STRING" id="947166.A0A1D1WBR7"/>
<dbReference type="OrthoDB" id="288590at2759"/>
<gene>
    <name evidence="5" type="primary">RvY_19250-1</name>
    <name evidence="5" type="synonym">RvY_19250.1</name>
    <name evidence="5" type="ORF">RvY_19250</name>
</gene>
<dbReference type="GO" id="GO:0005324">
    <property type="term" value="F:long-chain fatty acid transmembrane transporter activity"/>
    <property type="evidence" value="ECO:0007669"/>
    <property type="project" value="TreeGrafter"/>
</dbReference>
<accession>A0A1D1WBR7</accession>